<sequence>MPLSPHAFTAETLILSLLLLILPLAARVWRPGHAVWLALACAAAWALLQAGLLWWPDALSRSQSALHDTYYVVTETAMFGPSYLPFTALFVLFAAALWAVGRIGTEPLPRWTSRTILILHIGLVAAAEAVRVYMVAVVSGEGGGSAGLANAVSILAVAGSALAAFALLRLVLGLVLETSRRLRA</sequence>
<comment type="caution">
    <text evidence="2">The sequence shown here is derived from an EMBL/GenBank/DDBJ whole genome shotgun (WGS) entry which is preliminary data.</text>
</comment>
<gene>
    <name evidence="2" type="ORF">ACFQ4E_07580</name>
</gene>
<feature type="transmembrane region" description="Helical" evidence="1">
    <location>
        <begin position="33"/>
        <end position="55"/>
    </location>
</feature>
<feature type="transmembrane region" description="Helical" evidence="1">
    <location>
        <begin position="6"/>
        <end position="26"/>
    </location>
</feature>
<evidence type="ECO:0000256" key="1">
    <source>
        <dbReference type="SAM" id="Phobius"/>
    </source>
</evidence>
<dbReference type="Proteomes" id="UP001597135">
    <property type="component" value="Unassembled WGS sequence"/>
</dbReference>
<reference evidence="3" key="1">
    <citation type="journal article" date="2019" name="Int. J. Syst. Evol. Microbiol.">
        <title>The Global Catalogue of Microorganisms (GCM) 10K type strain sequencing project: providing services to taxonomists for standard genome sequencing and annotation.</title>
        <authorList>
            <consortium name="The Broad Institute Genomics Platform"/>
            <consortium name="The Broad Institute Genome Sequencing Center for Infectious Disease"/>
            <person name="Wu L."/>
            <person name="Ma J."/>
        </authorList>
    </citation>
    <scope>NUCLEOTIDE SEQUENCE [LARGE SCALE GENOMIC DNA]</scope>
    <source>
        <strain evidence="3">CCUG 62953</strain>
    </source>
</reference>
<feature type="transmembrane region" description="Helical" evidence="1">
    <location>
        <begin position="116"/>
        <end position="136"/>
    </location>
</feature>
<keyword evidence="1" id="KW-0472">Membrane</keyword>
<evidence type="ECO:0000313" key="2">
    <source>
        <dbReference type="EMBL" id="MFD1342273.1"/>
    </source>
</evidence>
<keyword evidence="1" id="KW-1133">Transmembrane helix</keyword>
<evidence type="ECO:0000313" key="3">
    <source>
        <dbReference type="Proteomes" id="UP001597135"/>
    </source>
</evidence>
<accession>A0ABW3ZHW1</accession>
<proteinExistence type="predicted"/>
<dbReference type="EMBL" id="JBHTMU010000010">
    <property type="protein sequence ID" value="MFD1342273.1"/>
    <property type="molecule type" value="Genomic_DNA"/>
</dbReference>
<feature type="transmembrane region" description="Helical" evidence="1">
    <location>
        <begin position="83"/>
        <end position="104"/>
    </location>
</feature>
<protein>
    <submittedName>
        <fullName evidence="2">Uncharacterized protein</fullName>
    </submittedName>
</protein>
<keyword evidence="3" id="KW-1185">Reference proteome</keyword>
<feature type="transmembrane region" description="Helical" evidence="1">
    <location>
        <begin position="148"/>
        <end position="176"/>
    </location>
</feature>
<name>A0ABW3ZHW1_9RHOB</name>
<dbReference type="RefSeq" id="WP_386802335.1">
    <property type="nucleotide sequence ID" value="NZ_JBHTMU010000010.1"/>
</dbReference>
<organism evidence="2 3">
    <name type="scientific">Litorisediminicola beolgyonensis</name>
    <dbReference type="NCBI Taxonomy" id="1173614"/>
    <lineage>
        <taxon>Bacteria</taxon>
        <taxon>Pseudomonadati</taxon>
        <taxon>Pseudomonadota</taxon>
        <taxon>Alphaproteobacteria</taxon>
        <taxon>Rhodobacterales</taxon>
        <taxon>Paracoccaceae</taxon>
        <taxon>Litorisediminicola</taxon>
    </lineage>
</organism>
<keyword evidence="1" id="KW-0812">Transmembrane</keyword>